<dbReference type="AlphaFoldDB" id="A0A7C3AMK5"/>
<evidence type="ECO:0000313" key="2">
    <source>
        <dbReference type="EMBL" id="HEX71156.1"/>
    </source>
</evidence>
<comment type="caution">
    <text evidence="2">The sequence shown here is derived from an EMBL/GenBank/DDBJ whole genome shotgun (WGS) entry which is preliminary data.</text>
</comment>
<organism evidence="2">
    <name type="scientific">Thermorudis sp</name>
    <dbReference type="NCBI Taxonomy" id="1969470"/>
    <lineage>
        <taxon>Bacteria</taxon>
        <taxon>Pseudomonadati</taxon>
        <taxon>Thermomicrobiota</taxon>
        <taxon>Thermomicrobia</taxon>
        <taxon>Thermomicrobia incertae sedis</taxon>
        <taxon>Thermorudis</taxon>
    </lineage>
</organism>
<dbReference type="EMBL" id="DSID01000600">
    <property type="protein sequence ID" value="HEX71156.1"/>
    <property type="molecule type" value="Genomic_DNA"/>
</dbReference>
<proteinExistence type="predicted"/>
<dbReference type="InterPro" id="IPR038717">
    <property type="entry name" value="Tc1-like_DDE_dom"/>
</dbReference>
<evidence type="ECO:0000259" key="1">
    <source>
        <dbReference type="Pfam" id="PF13358"/>
    </source>
</evidence>
<feature type="domain" description="Tc1-like transposase DDE" evidence="1">
    <location>
        <begin position="22"/>
        <end position="152"/>
    </location>
</feature>
<dbReference type="Pfam" id="PF13358">
    <property type="entry name" value="DDE_3"/>
    <property type="match status" value="1"/>
</dbReference>
<dbReference type="InterPro" id="IPR036397">
    <property type="entry name" value="RNaseH_sf"/>
</dbReference>
<name>A0A7C3AMK5_9BACT</name>
<sequence length="188" mass="21888">MELRKQFTLHQTGATPGFLMMPVLRRTWAPCGATPTVVVRARSHEKVSGIGALIVSPRRRSITLALALYPRLNIRGPQVLRFLRHLARHVRGPVVVLWDRGRSHRHRLVCTWLATHPRWHVVWLPPYAPELNPVELLWGYLKHGRLANFAPDTVDDIQTTVRRERRRLARHPQLLRSFFRHSALPFRV</sequence>
<gene>
    <name evidence="2" type="ORF">ENP13_07940</name>
</gene>
<dbReference type="Gene3D" id="3.30.420.10">
    <property type="entry name" value="Ribonuclease H-like superfamily/Ribonuclease H"/>
    <property type="match status" value="1"/>
</dbReference>
<reference evidence="2" key="1">
    <citation type="journal article" date="2020" name="mSystems">
        <title>Genome- and Community-Level Interaction Insights into Carbon Utilization and Element Cycling Functions of Hydrothermarchaeota in Hydrothermal Sediment.</title>
        <authorList>
            <person name="Zhou Z."/>
            <person name="Liu Y."/>
            <person name="Xu W."/>
            <person name="Pan J."/>
            <person name="Luo Z.H."/>
            <person name="Li M."/>
        </authorList>
    </citation>
    <scope>NUCLEOTIDE SEQUENCE [LARGE SCALE GENOMIC DNA]</scope>
    <source>
        <strain evidence="2">SpSt-192</strain>
    </source>
</reference>
<dbReference type="GO" id="GO:0003676">
    <property type="term" value="F:nucleic acid binding"/>
    <property type="evidence" value="ECO:0007669"/>
    <property type="project" value="InterPro"/>
</dbReference>
<accession>A0A7C3AMK5</accession>
<protein>
    <recommendedName>
        <fullName evidence="1">Tc1-like transposase DDE domain-containing protein</fullName>
    </recommendedName>
</protein>